<dbReference type="Gene3D" id="2.130.10.10">
    <property type="entry name" value="YVTN repeat-like/Quinoprotein amine dehydrogenase"/>
    <property type="match status" value="5"/>
</dbReference>
<dbReference type="SUPFAM" id="SSF50978">
    <property type="entry name" value="WD40 repeat-like"/>
    <property type="match status" value="2"/>
</dbReference>
<evidence type="ECO:0000313" key="6">
    <source>
        <dbReference type="Proteomes" id="UP000298763"/>
    </source>
</evidence>
<feature type="repeat" description="WD" evidence="3">
    <location>
        <begin position="554"/>
        <end position="584"/>
    </location>
</feature>
<dbReference type="Proteomes" id="UP000298763">
    <property type="component" value="Chromosome"/>
</dbReference>
<feature type="domain" description="Anaphase-promoting complex subunit 4-like WD40" evidence="4">
    <location>
        <begin position="651"/>
        <end position="717"/>
    </location>
</feature>
<dbReference type="InterPro" id="IPR029058">
    <property type="entry name" value="AB_hydrolase_fold"/>
</dbReference>
<dbReference type="CDD" id="cd00200">
    <property type="entry name" value="WD40"/>
    <property type="match status" value="1"/>
</dbReference>
<dbReference type="SMART" id="SM00320">
    <property type="entry name" value="WD40"/>
    <property type="match status" value="13"/>
</dbReference>
<evidence type="ECO:0000256" key="1">
    <source>
        <dbReference type="ARBA" id="ARBA00022574"/>
    </source>
</evidence>
<keyword evidence="2" id="KW-0677">Repeat</keyword>
<protein>
    <recommendedName>
        <fullName evidence="4">Anaphase-promoting complex subunit 4-like WD40 domain-containing protein</fullName>
    </recommendedName>
</protein>
<feature type="repeat" description="WD" evidence="3">
    <location>
        <begin position="282"/>
        <end position="308"/>
    </location>
</feature>
<accession>A0ABX5UGL9</accession>
<dbReference type="SUPFAM" id="SSF53474">
    <property type="entry name" value="alpha/beta-Hydrolases"/>
    <property type="match status" value="1"/>
</dbReference>
<dbReference type="PANTHER" id="PTHR19848:SF8">
    <property type="entry name" value="F-BOX AND WD REPEAT DOMAIN CONTAINING 7"/>
    <property type="match status" value="1"/>
</dbReference>
<dbReference type="PROSITE" id="PS50294">
    <property type="entry name" value="WD_REPEATS_REGION"/>
    <property type="match status" value="3"/>
</dbReference>
<evidence type="ECO:0000256" key="3">
    <source>
        <dbReference type="PROSITE-ProRule" id="PRU00221"/>
    </source>
</evidence>
<keyword evidence="6" id="KW-1185">Reference proteome</keyword>
<dbReference type="Pfam" id="PF12894">
    <property type="entry name" value="ANAPC4_WD40"/>
    <property type="match status" value="2"/>
</dbReference>
<dbReference type="PANTHER" id="PTHR19848">
    <property type="entry name" value="WD40 REPEAT PROTEIN"/>
    <property type="match status" value="1"/>
</dbReference>
<reference evidence="5 6" key="1">
    <citation type="submission" date="2019-05" db="EMBL/GenBank/DDBJ databases">
        <title>Draft Genome Sequences of Six Type Strains of the Genus Massilia.</title>
        <authorList>
            <person name="Miess H."/>
            <person name="Frediansyhah A."/>
            <person name="Gross H."/>
        </authorList>
    </citation>
    <scope>NUCLEOTIDE SEQUENCE [LARGE SCALE GENOMIC DNA]</scope>
    <source>
        <strain evidence="5 6">DSMZ 26121</strain>
    </source>
</reference>
<sequence length="905" mass="96796">MPTTVELHPIAGCVPSRLADVIFIHGLDGDPFGTWKHPALFWPEALGLDHAHAGVWSLGYPAAKTGWNGSAMPLADRATNVLSLLDAHGIGERPVVFVVHSMGGLLVKQMLRHAMQYGDPAWQRISRATAGIVFLATPNSGSRIADWMTFFSLARASAAVKDLEHNGAGLRDLNLWFRNNVHLLGCRLLVFYEKLPMGQIIVVDEASADPGIPNVVPIPLDENHATICKPASARSLQYLKVKRFVDDLLPARGVAIEAGVPASPPVTAAATYLCNVGGWKRNEINAVAWSPCSRYLAAASDDGTIRIWHPACKNLILTIHAHEGSVKSVCWSPGADALASCSSDGTVATWHFPGGQQIDRWYGTDDWARSIAWACDGSLLACGYANGVVRTFDPVARREHWRLVLHQGRVRSVAISPSGRLLASGATDATVKIVDPRSGTPIADVDVSAAFPASAKDGAQVLCLAWSPSSAHIAAGTVSGHVTIFDALTWRLVRARKLCRDSILSVAWTPDGRSIVCGSADRSALRVDVGRIDVCGTRGMQFDLVGSDTVGVTVASHRGSVRAVDCSADGQAIASGSTDESIQISTTTGFDNAELRAHRHQLRCAALSPDTRDVATGSVGRQVMLFRMQPPTQRWTLEGSSDVLVSASNGKGERVLEKRRQGLDEYIRCLAWSPDARWIAVGGDDRTLRVLDADSGRVSPFVLADCHERSIHCVAWSPAGDRIVSSSGSELIIWKVFNGAHQRRRAPGGDILCAAWAPAGDRFATVTEDGKLMVWTGLVSTPLGHCPDEIAVLSWSPDGKFLVGAGAGTHARVWDAAFGRLVAEIPVDAGVRAIAWDSTGERFALSSDSGAVQLVSPNTWRRVGELISLPSTHRSLCLAFSNVPLPDSHAVCAELHISSVLLASD</sequence>
<feature type="repeat" description="WD" evidence="3">
    <location>
        <begin position="660"/>
        <end position="701"/>
    </location>
</feature>
<dbReference type="RefSeq" id="WP_137312225.1">
    <property type="nucleotide sequence ID" value="NZ_CP040017.1"/>
</dbReference>
<dbReference type="InterPro" id="IPR036322">
    <property type="entry name" value="WD40_repeat_dom_sf"/>
</dbReference>
<gene>
    <name evidence="5" type="ORF">FCL38_02015</name>
</gene>
<dbReference type="PROSITE" id="PS50082">
    <property type="entry name" value="WD_REPEATS_2"/>
    <property type="match status" value="6"/>
</dbReference>
<feature type="repeat" description="WD" evidence="3">
    <location>
        <begin position="788"/>
        <end position="824"/>
    </location>
</feature>
<evidence type="ECO:0000256" key="2">
    <source>
        <dbReference type="ARBA" id="ARBA00022737"/>
    </source>
</evidence>
<evidence type="ECO:0000313" key="5">
    <source>
        <dbReference type="EMBL" id="QCP09337.1"/>
    </source>
</evidence>
<organism evidence="5 6">
    <name type="scientific">Pseudoduganella umbonata</name>
    <dbReference type="NCBI Taxonomy" id="864828"/>
    <lineage>
        <taxon>Bacteria</taxon>
        <taxon>Pseudomonadati</taxon>
        <taxon>Pseudomonadota</taxon>
        <taxon>Betaproteobacteria</taxon>
        <taxon>Burkholderiales</taxon>
        <taxon>Oxalobacteraceae</taxon>
        <taxon>Telluria group</taxon>
        <taxon>Pseudoduganella</taxon>
    </lineage>
</organism>
<keyword evidence="1 3" id="KW-0853">WD repeat</keyword>
<dbReference type="EMBL" id="CP040017">
    <property type="protein sequence ID" value="QCP09337.1"/>
    <property type="molecule type" value="Genomic_DNA"/>
</dbReference>
<feature type="repeat" description="WD" evidence="3">
    <location>
        <begin position="319"/>
        <end position="360"/>
    </location>
</feature>
<feature type="repeat" description="WD" evidence="3">
    <location>
        <begin position="403"/>
        <end position="444"/>
    </location>
</feature>
<dbReference type="InterPro" id="IPR024977">
    <property type="entry name" value="Apc4-like_WD40_dom"/>
</dbReference>
<dbReference type="InterPro" id="IPR001680">
    <property type="entry name" value="WD40_rpt"/>
</dbReference>
<feature type="domain" description="Anaphase-promoting complex subunit 4-like WD40" evidence="4">
    <location>
        <begin position="756"/>
        <end position="838"/>
    </location>
</feature>
<evidence type="ECO:0000259" key="4">
    <source>
        <dbReference type="Pfam" id="PF12894"/>
    </source>
</evidence>
<dbReference type="InterPro" id="IPR015943">
    <property type="entry name" value="WD40/YVTN_repeat-like_dom_sf"/>
</dbReference>
<proteinExistence type="predicted"/>
<dbReference type="Pfam" id="PF00400">
    <property type="entry name" value="WD40"/>
    <property type="match status" value="6"/>
</dbReference>
<dbReference type="Gene3D" id="3.40.50.1820">
    <property type="entry name" value="alpha/beta hydrolase"/>
    <property type="match status" value="1"/>
</dbReference>
<name>A0ABX5UGL9_9BURK</name>